<dbReference type="RefSeq" id="WP_151015775.1">
    <property type="nucleotide sequence ID" value="NZ_CP031263.1"/>
</dbReference>
<feature type="compositionally biased region" description="Low complexity" evidence="1">
    <location>
        <begin position="28"/>
        <end position="43"/>
    </location>
</feature>
<proteinExistence type="predicted"/>
<reference evidence="3 4" key="1">
    <citation type="submission" date="2019-09" db="EMBL/GenBank/DDBJ databases">
        <title>High taxonomic diversity of Micromonospora strains isolated from Medicago sativa nodules in different geographical locations.</title>
        <authorList>
            <person name="Martinez-Hidalgo P."/>
            <person name="Flores-Felix J.D."/>
            <person name="Velazquez E."/>
            <person name="Brau L."/>
            <person name="Trujillo M.E."/>
            <person name="Martinez-Molina E."/>
        </authorList>
    </citation>
    <scope>NUCLEOTIDE SEQUENCE [LARGE SCALE GENOMIC DNA]</scope>
    <source>
        <strain evidence="3 4">ALFB5</strain>
    </source>
</reference>
<comment type="caution">
    <text evidence="3">The sequence shown here is derived from an EMBL/GenBank/DDBJ whole genome shotgun (WGS) entry which is preliminary data.</text>
</comment>
<keyword evidence="4" id="KW-1185">Reference proteome</keyword>
<evidence type="ECO:0000313" key="3">
    <source>
        <dbReference type="EMBL" id="KAB1102978.1"/>
    </source>
</evidence>
<accession>A0ABQ6U7X5</accession>
<evidence type="ECO:0000256" key="2">
    <source>
        <dbReference type="SAM" id="SignalP"/>
    </source>
</evidence>
<evidence type="ECO:0000313" key="4">
    <source>
        <dbReference type="Proteomes" id="UP000471364"/>
    </source>
</evidence>
<dbReference type="Proteomes" id="UP000471364">
    <property type="component" value="Unassembled WGS sequence"/>
</dbReference>
<feature type="chain" id="PRO_5045752644" description="Lipoprotein" evidence="2">
    <location>
        <begin position="28"/>
        <end position="163"/>
    </location>
</feature>
<name>A0ABQ6U7X5_9ACTN</name>
<evidence type="ECO:0000256" key="1">
    <source>
        <dbReference type="SAM" id="MobiDB-lite"/>
    </source>
</evidence>
<sequence>MTRTRSRGTLLVAAMLLAAGCTSRTTGAPAPQASSPPAVTPPADMLPDPDGVLPTRSTAADPAAAATATRFVARWARPDLPAAQWRADVRPYAVPGYADLLDTVDPANVPATRVTTPGRVVTATPDRAEVDVGTDAGVLRVVCVSDGQRWLVATLGMPEVARR</sequence>
<dbReference type="EMBL" id="WAAR01000213">
    <property type="protein sequence ID" value="KAB1102978.1"/>
    <property type="molecule type" value="Genomic_DNA"/>
</dbReference>
<dbReference type="PROSITE" id="PS51257">
    <property type="entry name" value="PROKAR_LIPOPROTEIN"/>
    <property type="match status" value="1"/>
</dbReference>
<protein>
    <recommendedName>
        <fullName evidence="5">Lipoprotein</fullName>
    </recommendedName>
</protein>
<feature type="signal peptide" evidence="2">
    <location>
        <begin position="1"/>
        <end position="27"/>
    </location>
</feature>
<feature type="region of interest" description="Disordered" evidence="1">
    <location>
        <begin position="24"/>
        <end position="47"/>
    </location>
</feature>
<gene>
    <name evidence="3" type="ORF">F6X54_29960</name>
</gene>
<keyword evidence="2" id="KW-0732">Signal</keyword>
<organism evidence="3 4">
    <name type="scientific">Micromonospora aurantiaca</name>
    <name type="common">nom. illeg.</name>
    <dbReference type="NCBI Taxonomy" id="47850"/>
    <lineage>
        <taxon>Bacteria</taxon>
        <taxon>Bacillati</taxon>
        <taxon>Actinomycetota</taxon>
        <taxon>Actinomycetes</taxon>
        <taxon>Micromonosporales</taxon>
        <taxon>Micromonosporaceae</taxon>
        <taxon>Micromonospora</taxon>
    </lineage>
</organism>
<evidence type="ECO:0008006" key="5">
    <source>
        <dbReference type="Google" id="ProtNLM"/>
    </source>
</evidence>